<gene>
    <name evidence="1" type="ORF">LCPAC403_03050</name>
</gene>
<accession>A0A481ZF73</accession>
<organism evidence="1">
    <name type="scientific">Pithovirus LCPAC403</name>
    <dbReference type="NCBI Taxonomy" id="2506596"/>
    <lineage>
        <taxon>Viruses</taxon>
        <taxon>Pithoviruses</taxon>
    </lineage>
</organism>
<protein>
    <submittedName>
        <fullName evidence="1">Uncharacterized protein</fullName>
    </submittedName>
</protein>
<name>A0A481ZF73_9VIRU</name>
<reference evidence="1" key="1">
    <citation type="journal article" date="2019" name="MBio">
        <title>Virus Genomes from Deep Sea Sediments Expand the Ocean Megavirome and Support Independent Origins of Viral Gigantism.</title>
        <authorList>
            <person name="Backstrom D."/>
            <person name="Yutin N."/>
            <person name="Jorgensen S.L."/>
            <person name="Dharamshi J."/>
            <person name="Homa F."/>
            <person name="Zaremba-Niedwiedzka K."/>
            <person name="Spang A."/>
            <person name="Wolf Y.I."/>
            <person name="Koonin E.V."/>
            <person name="Ettema T.J."/>
        </authorList>
    </citation>
    <scope>NUCLEOTIDE SEQUENCE</scope>
</reference>
<sequence length="40" mass="4803">MTGKNISVFHVKEREYVNMKELDISVFYVEEKVYVFNANM</sequence>
<proteinExistence type="predicted"/>
<evidence type="ECO:0000313" key="1">
    <source>
        <dbReference type="EMBL" id="QBK93171.1"/>
    </source>
</evidence>
<dbReference type="EMBL" id="MK500590">
    <property type="protein sequence ID" value="QBK93171.1"/>
    <property type="molecule type" value="Genomic_DNA"/>
</dbReference>